<comment type="catalytic activity">
    <reaction evidence="5">
        <text>pseudouridine(1915) in 23S rRNA + S-adenosyl-L-methionine = N(3)-methylpseudouridine(1915) in 23S rRNA + S-adenosyl-L-homocysteine + H(+)</text>
        <dbReference type="Rhea" id="RHEA:42752"/>
        <dbReference type="Rhea" id="RHEA-COMP:10221"/>
        <dbReference type="Rhea" id="RHEA-COMP:10222"/>
        <dbReference type="ChEBI" id="CHEBI:15378"/>
        <dbReference type="ChEBI" id="CHEBI:57856"/>
        <dbReference type="ChEBI" id="CHEBI:59789"/>
        <dbReference type="ChEBI" id="CHEBI:65314"/>
        <dbReference type="ChEBI" id="CHEBI:74486"/>
        <dbReference type="EC" id="2.1.1.177"/>
    </reaction>
</comment>
<evidence type="ECO:0000256" key="5">
    <source>
        <dbReference type="HAMAP-Rule" id="MF_00658"/>
    </source>
</evidence>
<name>A4GJV7_9BACT</name>
<comment type="function">
    <text evidence="5">Specifically methylates the pseudouridine at position 1915 (m3Psi1915) in 23S rRNA.</text>
</comment>
<evidence type="ECO:0000256" key="1">
    <source>
        <dbReference type="ARBA" id="ARBA00022603"/>
    </source>
</evidence>
<sequence>MILSIISVGNQPSSWEKAGIEYYTKQFPKELNLKLTNVKGQQHPKRSKEEVLKLESKLISSKIDKNSYIVSWDSKGEKLNNDQLSKFFEQSMLENRKLDFIIGGSFGIPKDILKKSNKIISVSNFTFPHRLFKIILIEQIYRSFSIINKLPYHK</sequence>
<proteinExistence type="inferred from homology"/>
<dbReference type="PANTHER" id="PTHR33603">
    <property type="entry name" value="METHYLTRANSFERASE"/>
    <property type="match status" value="1"/>
</dbReference>
<organism evidence="6">
    <name type="scientific">uncultured marine bacterium EB80_02D08</name>
    <dbReference type="NCBI Taxonomy" id="415441"/>
    <lineage>
        <taxon>Bacteria</taxon>
        <taxon>environmental samples</taxon>
    </lineage>
</organism>
<protein>
    <recommendedName>
        <fullName evidence="5">Ribosomal RNA large subunit methyltransferase H</fullName>
        <ecNumber evidence="5">2.1.1.177</ecNumber>
    </recommendedName>
    <alternativeName>
        <fullName evidence="5">23S rRNA (pseudouridine1915-N3)-methyltransferase</fullName>
    </alternativeName>
    <alternativeName>
        <fullName evidence="5">23S rRNA m3Psi1915 methyltransferase</fullName>
    </alternativeName>
    <alternativeName>
        <fullName evidence="5">rRNA (pseudouridine-N3-)-methyltransferase RlmH</fullName>
    </alternativeName>
</protein>
<dbReference type="InterPro" id="IPR029026">
    <property type="entry name" value="tRNA_m1G_MTases_N"/>
</dbReference>
<dbReference type="InterPro" id="IPR003742">
    <property type="entry name" value="RlmH-like"/>
</dbReference>
<dbReference type="HAMAP" id="MF_00658">
    <property type="entry name" value="23SrRNA_methyltr_H"/>
    <property type="match status" value="1"/>
</dbReference>
<keyword evidence="5" id="KW-0698">rRNA processing</keyword>
<keyword evidence="5" id="KW-0963">Cytoplasm</keyword>
<comment type="subcellular location">
    <subcellularLocation>
        <location evidence="5">Cytoplasm</location>
    </subcellularLocation>
</comment>
<dbReference type="CDD" id="cd18081">
    <property type="entry name" value="RlmH-like"/>
    <property type="match status" value="1"/>
</dbReference>
<keyword evidence="2 5" id="KW-0808">Transferase</keyword>
<dbReference type="InterPro" id="IPR029028">
    <property type="entry name" value="Alpha/beta_knot_MTases"/>
</dbReference>
<comment type="similarity">
    <text evidence="4 5">Belongs to the RNA methyltransferase RlmH family.</text>
</comment>
<dbReference type="Gene3D" id="3.40.1280.10">
    <property type="match status" value="1"/>
</dbReference>
<feature type="binding site" evidence="5">
    <location>
        <position position="103"/>
    </location>
    <ligand>
        <name>S-adenosyl-L-methionine</name>
        <dbReference type="ChEBI" id="CHEBI:59789"/>
    </ligand>
</feature>
<dbReference type="PIRSF" id="PIRSF004505">
    <property type="entry name" value="MT_bac"/>
    <property type="match status" value="1"/>
</dbReference>
<dbReference type="EC" id="2.1.1.177" evidence="5"/>
<dbReference type="PANTHER" id="PTHR33603:SF1">
    <property type="entry name" value="RIBOSOMAL RNA LARGE SUBUNIT METHYLTRANSFERASE H"/>
    <property type="match status" value="1"/>
</dbReference>
<dbReference type="Pfam" id="PF02590">
    <property type="entry name" value="SPOUT_MTase"/>
    <property type="match status" value="1"/>
</dbReference>
<accession>A4GJV7</accession>
<keyword evidence="3 5" id="KW-0949">S-adenosyl-L-methionine</keyword>
<keyword evidence="1 5" id="KW-0489">Methyltransferase</keyword>
<dbReference type="EMBL" id="EF107104">
    <property type="protein sequence ID" value="ABL97402.1"/>
    <property type="molecule type" value="Genomic_DNA"/>
</dbReference>
<reference evidence="6" key="1">
    <citation type="journal article" date="2007" name="Environ. Microbiol.">
        <title>Proteorhodopsin photosystem gene clusters exhibit co-evolutionary trends and shared ancestry among diverse marine microbial phyla.</title>
        <authorList>
            <person name="McCarren J."/>
            <person name="Delong E.F."/>
        </authorList>
    </citation>
    <scope>NUCLEOTIDE SEQUENCE</scope>
</reference>
<dbReference type="GO" id="GO:0005737">
    <property type="term" value="C:cytoplasm"/>
    <property type="evidence" value="ECO:0007669"/>
    <property type="project" value="UniProtKB-SubCell"/>
</dbReference>
<dbReference type="AlphaFoldDB" id="A4GJV7"/>
<gene>
    <name evidence="5" type="primary">rlmH</name>
    <name evidence="6" type="ORF">MBMO_EB80-02D08.0034</name>
</gene>
<evidence type="ECO:0000313" key="6">
    <source>
        <dbReference type="EMBL" id="ABL97402.1"/>
    </source>
</evidence>
<comment type="caution">
    <text evidence="5">Lacks conserved residue(s) required for the propagation of feature annotation.</text>
</comment>
<dbReference type="SUPFAM" id="SSF75217">
    <property type="entry name" value="alpha/beta knot"/>
    <property type="match status" value="1"/>
</dbReference>
<evidence type="ECO:0000256" key="3">
    <source>
        <dbReference type="ARBA" id="ARBA00022691"/>
    </source>
</evidence>
<dbReference type="GO" id="GO:0070038">
    <property type="term" value="F:rRNA (pseudouridine-N3-)-methyltransferase activity"/>
    <property type="evidence" value="ECO:0007669"/>
    <property type="project" value="UniProtKB-UniRule"/>
</dbReference>
<comment type="subunit">
    <text evidence="5">Homodimer.</text>
</comment>
<evidence type="ECO:0000256" key="4">
    <source>
        <dbReference type="ARBA" id="ARBA00038303"/>
    </source>
</evidence>
<evidence type="ECO:0000256" key="2">
    <source>
        <dbReference type="ARBA" id="ARBA00022679"/>
    </source>
</evidence>